<sequence length="709" mass="74527">MPPTRLWLLGRLFAKDSQPATQLRSQQPSACAAAPQVASAPVGPSQQSAKQHQQSSQQHTQTAQPPGSSGCRPAPPRRSNSPPWQLAMLPLLLLALALAPCAVRAELEATLVFRSINRPFTLNDCSVLDDYLTDALIAKNVPIDFANPRLYRPTCNVSNSNPPAAGGVRGTMKYDVVFDGLPFLENLQAFALAMRDELLWRSLFLVTYTGCGGEALYSDVANDFGLTQEVNVCTAAPGTTRLPPTASKDCTYLLPQQVCSPPPPPPPPPQPGTPPGVAPPSPAPAPLTPPPSPAPPQPNPPDPPRPPRPPRPPFPPGLGPCILVTKAIRPANWSSSGLECNMLVQSMQGFFTVGAAMVPDRGFKCLDDGSSNGVMLVVGTAASREDAQTVANNFASKPLATATIKLLRGMNCGSALSLEGAACGVAVRYTSGAQPEMFDCWPSPPPSPMPPSPPPSPAPPSPPSPRPPSPRPPSPPPALPSPPASPPPPTFLQIRITGANMLKMNCTALAGATTLSILTSGLQPLSDTSCNVDYILREVQLRTRMADAQQAAQAGIALGDFLGTFIAFGQLPCNSILEMSVSTSWWYNALTCPIKPALCCPSPPPPPPLPPSPPPPSPPPPSPPPPSPPPPSPPPPAPPPPSPPPPRPPPPPRLPPKPPSPMPPDWPADPQAPNAPSRRKRPPPSPPRPPPPPPPKRKRRPAKRGLREN</sequence>
<feature type="region of interest" description="Disordered" evidence="1">
    <location>
        <begin position="17"/>
        <end position="80"/>
    </location>
</feature>
<dbReference type="PaxDb" id="3055-EDP08367"/>
<dbReference type="PANTHER" id="PTHR24216:SF65">
    <property type="entry name" value="PAXILLIN-LIKE PROTEIN 1"/>
    <property type="match status" value="1"/>
</dbReference>
<evidence type="ECO:0000313" key="2">
    <source>
        <dbReference type="EMBL" id="PNW81636.1"/>
    </source>
</evidence>
<dbReference type="AlphaFoldDB" id="A0A2K3DM66"/>
<feature type="compositionally biased region" description="Basic residues" evidence="1">
    <location>
        <begin position="695"/>
        <end position="709"/>
    </location>
</feature>
<feature type="region of interest" description="Disordered" evidence="1">
    <location>
        <begin position="254"/>
        <end position="318"/>
    </location>
</feature>
<organism evidence="2 3">
    <name type="scientific">Chlamydomonas reinhardtii</name>
    <name type="common">Chlamydomonas smithii</name>
    <dbReference type="NCBI Taxonomy" id="3055"/>
    <lineage>
        <taxon>Eukaryota</taxon>
        <taxon>Viridiplantae</taxon>
        <taxon>Chlorophyta</taxon>
        <taxon>core chlorophytes</taxon>
        <taxon>Chlorophyceae</taxon>
        <taxon>CS clade</taxon>
        <taxon>Chlamydomonadales</taxon>
        <taxon>Chlamydomonadaceae</taxon>
        <taxon>Chlamydomonas</taxon>
    </lineage>
</organism>
<gene>
    <name evidence="2" type="ORF">CHLRE_06g254100v5</name>
</gene>
<feature type="compositionally biased region" description="Pro residues" evidence="1">
    <location>
        <begin position="442"/>
        <end position="490"/>
    </location>
</feature>
<evidence type="ECO:0000313" key="3">
    <source>
        <dbReference type="Proteomes" id="UP000006906"/>
    </source>
</evidence>
<keyword evidence="3" id="KW-1185">Reference proteome</keyword>
<dbReference type="RefSeq" id="XP_042923371.1">
    <property type="nucleotide sequence ID" value="XM_043062665.1"/>
</dbReference>
<evidence type="ECO:0000256" key="1">
    <source>
        <dbReference type="SAM" id="MobiDB-lite"/>
    </source>
</evidence>
<feature type="compositionally biased region" description="Pro residues" evidence="1">
    <location>
        <begin position="683"/>
        <end position="694"/>
    </location>
</feature>
<dbReference type="OrthoDB" id="540040at2759"/>
<dbReference type="OMA" id="PIEQKTM"/>
<dbReference type="InParanoid" id="A0A2K3DM66"/>
<feature type="compositionally biased region" description="Pro residues" evidence="1">
    <location>
        <begin position="606"/>
        <end position="667"/>
    </location>
</feature>
<accession>A0A2K3DM66</accession>
<feature type="compositionally biased region" description="Pro residues" evidence="1">
    <location>
        <begin position="260"/>
        <end position="318"/>
    </location>
</feature>
<name>A0A2K3DM66_CHLRE</name>
<protein>
    <recommendedName>
        <fullName evidence="4">Pherophorin domain-containing protein</fullName>
    </recommendedName>
</protein>
<reference evidence="2 3" key="1">
    <citation type="journal article" date="2007" name="Science">
        <title>The Chlamydomonas genome reveals the evolution of key animal and plant functions.</title>
        <authorList>
            <person name="Merchant S.S."/>
            <person name="Prochnik S.E."/>
            <person name="Vallon O."/>
            <person name="Harris E.H."/>
            <person name="Karpowicz S.J."/>
            <person name="Witman G.B."/>
            <person name="Terry A."/>
            <person name="Salamov A."/>
            <person name="Fritz-Laylin L.K."/>
            <person name="Marechal-Drouard L."/>
            <person name="Marshall W.F."/>
            <person name="Qu L.H."/>
            <person name="Nelson D.R."/>
            <person name="Sanderfoot A.A."/>
            <person name="Spalding M.H."/>
            <person name="Kapitonov V.V."/>
            <person name="Ren Q."/>
            <person name="Ferris P."/>
            <person name="Lindquist E."/>
            <person name="Shapiro H."/>
            <person name="Lucas S.M."/>
            <person name="Grimwood J."/>
            <person name="Schmutz J."/>
            <person name="Cardol P."/>
            <person name="Cerutti H."/>
            <person name="Chanfreau G."/>
            <person name="Chen C.L."/>
            <person name="Cognat V."/>
            <person name="Croft M.T."/>
            <person name="Dent R."/>
            <person name="Dutcher S."/>
            <person name="Fernandez E."/>
            <person name="Fukuzawa H."/>
            <person name="Gonzalez-Ballester D."/>
            <person name="Gonzalez-Halphen D."/>
            <person name="Hallmann A."/>
            <person name="Hanikenne M."/>
            <person name="Hippler M."/>
            <person name="Inwood W."/>
            <person name="Jabbari K."/>
            <person name="Kalanon M."/>
            <person name="Kuras R."/>
            <person name="Lefebvre P.A."/>
            <person name="Lemaire S.D."/>
            <person name="Lobanov A.V."/>
            <person name="Lohr M."/>
            <person name="Manuell A."/>
            <person name="Meier I."/>
            <person name="Mets L."/>
            <person name="Mittag M."/>
            <person name="Mittelmeier T."/>
            <person name="Moroney J.V."/>
            <person name="Moseley J."/>
            <person name="Napoli C."/>
            <person name="Nedelcu A.M."/>
            <person name="Niyogi K."/>
            <person name="Novoselov S.V."/>
            <person name="Paulsen I.T."/>
            <person name="Pazour G."/>
            <person name="Purton S."/>
            <person name="Ral J.P."/>
            <person name="Riano-Pachon D.M."/>
            <person name="Riekhof W."/>
            <person name="Rymarquis L."/>
            <person name="Schroda M."/>
            <person name="Stern D."/>
            <person name="Umen J."/>
            <person name="Willows R."/>
            <person name="Wilson N."/>
            <person name="Zimmer S.L."/>
            <person name="Allmer J."/>
            <person name="Balk J."/>
            <person name="Bisova K."/>
            <person name="Chen C.J."/>
            <person name="Elias M."/>
            <person name="Gendler K."/>
            <person name="Hauser C."/>
            <person name="Lamb M.R."/>
            <person name="Ledford H."/>
            <person name="Long J.C."/>
            <person name="Minagawa J."/>
            <person name="Page M.D."/>
            <person name="Pan J."/>
            <person name="Pootakham W."/>
            <person name="Roje S."/>
            <person name="Rose A."/>
            <person name="Stahlberg E."/>
            <person name="Terauchi A.M."/>
            <person name="Yang P."/>
            <person name="Ball S."/>
            <person name="Bowler C."/>
            <person name="Dieckmann C.L."/>
            <person name="Gladyshev V.N."/>
            <person name="Green P."/>
            <person name="Jorgensen R."/>
            <person name="Mayfield S."/>
            <person name="Mueller-Roeber B."/>
            <person name="Rajamani S."/>
            <person name="Sayre R.T."/>
            <person name="Brokstein P."/>
            <person name="Dubchak I."/>
            <person name="Goodstein D."/>
            <person name="Hornick L."/>
            <person name="Huang Y.W."/>
            <person name="Jhaveri J."/>
            <person name="Luo Y."/>
            <person name="Martinez D."/>
            <person name="Ngau W.C."/>
            <person name="Otillar B."/>
            <person name="Poliakov A."/>
            <person name="Porter A."/>
            <person name="Szajkowski L."/>
            <person name="Werner G."/>
            <person name="Zhou K."/>
            <person name="Grigoriev I.V."/>
            <person name="Rokhsar D.S."/>
            <person name="Grossman A.R."/>
        </authorList>
    </citation>
    <scope>NUCLEOTIDE SEQUENCE [LARGE SCALE GENOMIC DNA]</scope>
    <source>
        <strain evidence="3">CC-503</strain>
    </source>
</reference>
<dbReference type="ExpressionAtlas" id="A0A2K3DM66">
    <property type="expression patterns" value="baseline"/>
</dbReference>
<feature type="region of interest" description="Disordered" evidence="1">
    <location>
        <begin position="606"/>
        <end position="709"/>
    </location>
</feature>
<feature type="region of interest" description="Disordered" evidence="1">
    <location>
        <begin position="440"/>
        <end position="491"/>
    </location>
</feature>
<evidence type="ECO:0008006" key="4">
    <source>
        <dbReference type="Google" id="ProtNLM"/>
    </source>
</evidence>
<proteinExistence type="predicted"/>
<dbReference type="GeneID" id="5722150"/>
<dbReference type="Gramene" id="PNW81636">
    <property type="protein sequence ID" value="PNW81636"/>
    <property type="gene ID" value="CHLRE_06g254100v5"/>
</dbReference>
<feature type="compositionally biased region" description="Low complexity" evidence="1">
    <location>
        <begin position="25"/>
        <end position="64"/>
    </location>
</feature>
<dbReference type="Proteomes" id="UP000006906">
    <property type="component" value="Chromosome 6"/>
</dbReference>
<dbReference type="KEGG" id="cre:CHLRE_06g254100v5"/>
<dbReference type="EMBL" id="CM008967">
    <property type="protein sequence ID" value="PNW81636.1"/>
    <property type="molecule type" value="Genomic_DNA"/>
</dbReference>
<dbReference type="STRING" id="3055.A0A2K3DM66"/>
<dbReference type="PRINTS" id="PR01217">
    <property type="entry name" value="PRICHEXTENSN"/>
</dbReference>
<dbReference type="PANTHER" id="PTHR24216">
    <property type="entry name" value="PAXILLIN-RELATED"/>
    <property type="match status" value="1"/>
</dbReference>